<reference evidence="2 3" key="1">
    <citation type="submission" date="2024-08" db="EMBL/GenBank/DDBJ databases">
        <title>Insights into the chromosomal genome structure of Flemingia macrophylla.</title>
        <authorList>
            <person name="Ding Y."/>
            <person name="Zhao Y."/>
            <person name="Bi W."/>
            <person name="Wu M."/>
            <person name="Zhao G."/>
            <person name="Gong Y."/>
            <person name="Li W."/>
            <person name="Zhang P."/>
        </authorList>
    </citation>
    <scope>NUCLEOTIDE SEQUENCE [LARGE SCALE GENOMIC DNA]</scope>
    <source>
        <strain evidence="2">DYQJB</strain>
        <tissue evidence="2">Leaf</tissue>
    </source>
</reference>
<dbReference type="Proteomes" id="UP001603857">
    <property type="component" value="Unassembled WGS sequence"/>
</dbReference>
<comment type="caution">
    <text evidence="2">The sequence shown here is derived from an EMBL/GenBank/DDBJ whole genome shotgun (WGS) entry which is preliminary data.</text>
</comment>
<evidence type="ECO:0000313" key="3">
    <source>
        <dbReference type="Proteomes" id="UP001603857"/>
    </source>
</evidence>
<dbReference type="EMBL" id="JBGMDY010000006">
    <property type="protein sequence ID" value="KAL2330286.1"/>
    <property type="molecule type" value="Genomic_DNA"/>
</dbReference>
<name>A0ABD1M3J0_9FABA</name>
<dbReference type="PANTHER" id="PTHR36357:SF1">
    <property type="entry name" value="OS03G0148300 PROTEIN"/>
    <property type="match status" value="1"/>
</dbReference>
<organism evidence="2 3">
    <name type="scientific">Flemingia macrophylla</name>
    <dbReference type="NCBI Taxonomy" id="520843"/>
    <lineage>
        <taxon>Eukaryota</taxon>
        <taxon>Viridiplantae</taxon>
        <taxon>Streptophyta</taxon>
        <taxon>Embryophyta</taxon>
        <taxon>Tracheophyta</taxon>
        <taxon>Spermatophyta</taxon>
        <taxon>Magnoliopsida</taxon>
        <taxon>eudicotyledons</taxon>
        <taxon>Gunneridae</taxon>
        <taxon>Pentapetalae</taxon>
        <taxon>rosids</taxon>
        <taxon>fabids</taxon>
        <taxon>Fabales</taxon>
        <taxon>Fabaceae</taxon>
        <taxon>Papilionoideae</taxon>
        <taxon>50 kb inversion clade</taxon>
        <taxon>NPAAA clade</taxon>
        <taxon>indigoferoid/millettioid clade</taxon>
        <taxon>Phaseoleae</taxon>
        <taxon>Flemingia</taxon>
    </lineage>
</organism>
<evidence type="ECO:0000313" key="2">
    <source>
        <dbReference type="EMBL" id="KAL2330286.1"/>
    </source>
</evidence>
<protein>
    <submittedName>
        <fullName evidence="2">Uncharacterized protein</fullName>
    </submittedName>
</protein>
<sequence length="110" mass="12485">MYLRILAKAFVVIVDTAAEFSMKWTQVLHTGDVGVRFMAVDLSRIMFNLENTKDLEDDQPEAYEIEMGDQLFRRPGDPPLDEVIESLNNQKGKPDNAGPEETNLNVKTEL</sequence>
<keyword evidence="3" id="KW-1185">Reference proteome</keyword>
<feature type="region of interest" description="Disordered" evidence="1">
    <location>
        <begin position="68"/>
        <end position="110"/>
    </location>
</feature>
<dbReference type="AlphaFoldDB" id="A0ABD1M3J0"/>
<evidence type="ECO:0000256" key="1">
    <source>
        <dbReference type="SAM" id="MobiDB-lite"/>
    </source>
</evidence>
<dbReference type="PANTHER" id="PTHR36357">
    <property type="entry name" value="OS03G0148300 PROTEIN"/>
    <property type="match status" value="1"/>
</dbReference>
<proteinExistence type="predicted"/>
<accession>A0ABD1M3J0</accession>
<gene>
    <name evidence="2" type="ORF">Fmac_017867</name>
</gene>